<evidence type="ECO:0000313" key="5">
    <source>
        <dbReference type="Proteomes" id="UP000198367"/>
    </source>
</evidence>
<protein>
    <submittedName>
        <fullName evidence="4">Peptidase S9</fullName>
    </submittedName>
</protein>
<evidence type="ECO:0000313" key="4">
    <source>
        <dbReference type="EMBL" id="ASK70683.1"/>
    </source>
</evidence>
<dbReference type="InterPro" id="IPR001375">
    <property type="entry name" value="Peptidase_S9_cat"/>
</dbReference>
<dbReference type="GO" id="GO:0006508">
    <property type="term" value="P:proteolysis"/>
    <property type="evidence" value="ECO:0007669"/>
    <property type="project" value="InterPro"/>
</dbReference>
<dbReference type="RefSeq" id="WP_089068586.1">
    <property type="nucleotide sequence ID" value="NZ_CP022358.1"/>
</dbReference>
<dbReference type="Gene3D" id="3.40.50.1820">
    <property type="entry name" value="alpha/beta hydrolase"/>
    <property type="match status" value="1"/>
</dbReference>
<reference evidence="4 5" key="1">
    <citation type="submission" date="2017-07" db="EMBL/GenBank/DDBJ databases">
        <title>Phenotypical and genomic characterization of a clinical isolate of Shewanella bicestrii sp. nov. producing an extended-spectrum beta-lactamase and a new oxacillinase variant.</title>
        <authorList>
            <person name="Jousset A.B."/>
            <person name="Bonnin R.A."/>
            <person name="Girlich D."/>
            <person name="Dabos L."/>
            <person name="Potron A."/>
            <person name="Dortet L."/>
            <person name="Glaser P."/>
            <person name="Naas T."/>
        </authorList>
    </citation>
    <scope>NUCLEOTIDE SEQUENCE [LARGE SCALE GENOMIC DNA]</scope>
    <source>
        <strain evidence="4 5">JAB-1</strain>
    </source>
</reference>
<feature type="chain" id="PRO_5012488227" evidence="2">
    <location>
        <begin position="27"/>
        <end position="686"/>
    </location>
</feature>
<dbReference type="PANTHER" id="PTHR42776">
    <property type="entry name" value="SERINE PEPTIDASE S9 FAMILY MEMBER"/>
    <property type="match status" value="1"/>
</dbReference>
<accession>A0A220USM0</accession>
<evidence type="ECO:0000256" key="2">
    <source>
        <dbReference type="SAM" id="SignalP"/>
    </source>
</evidence>
<dbReference type="Proteomes" id="UP000198367">
    <property type="component" value="Chromosome"/>
</dbReference>
<feature type="signal peptide" evidence="2">
    <location>
        <begin position="1"/>
        <end position="26"/>
    </location>
</feature>
<dbReference type="Pfam" id="PF00326">
    <property type="entry name" value="Peptidase_S9"/>
    <property type="match status" value="1"/>
</dbReference>
<dbReference type="Gene3D" id="2.120.10.30">
    <property type="entry name" value="TolB, C-terminal domain"/>
    <property type="match status" value="1"/>
</dbReference>
<organism evidence="4 5">
    <name type="scientific">Shewanella bicestrii</name>
    <dbReference type="NCBI Taxonomy" id="2018305"/>
    <lineage>
        <taxon>Bacteria</taxon>
        <taxon>Pseudomonadati</taxon>
        <taxon>Pseudomonadota</taxon>
        <taxon>Gammaproteobacteria</taxon>
        <taxon>Alteromonadales</taxon>
        <taxon>Shewanellaceae</taxon>
        <taxon>Shewanella</taxon>
    </lineage>
</organism>
<name>A0A220USM0_9GAMM</name>
<dbReference type="PROSITE" id="PS51257">
    <property type="entry name" value="PROKAR_LIPOPROTEIN"/>
    <property type="match status" value="1"/>
</dbReference>
<gene>
    <name evidence="4" type="ORF">CF168_18420</name>
</gene>
<dbReference type="SUPFAM" id="SSF82171">
    <property type="entry name" value="DPP6 N-terminal domain-like"/>
    <property type="match status" value="1"/>
</dbReference>
<sequence length="686" mass="76370">MQKFPFTSQLCSAAIAAALLLTGCSAADTQNAQPQVAATQQTEAPLIPIENFFNEQSIRHLKMSDDGKWLAFVKEYQGASNIFLMADKADLASATPLTTSAEPIRDFEWSAKGNDLFFMKDKGGNENTQIYKLSFEEHAGKITAKEQRLTHKDNVQYSVLEQVKDNPDLLVVQANHDDSSRMDIYLLNIHDGKLTPILKNELSFTQVKFNKQGNPVIASSSNLDNTNALYVLIDGNWRKIIQSAKGESIDILKVNDDKKLAYISANIGDRDKQELLKVDLMTGKYETLHKDPDNEADVYSVQFNDAGEPLAVAYYGGRLRVYPLDAEFARHWDVINRHFNQDVEITIGEMNEKTHLWQIHVASDRAAGADYQYNAATGDIHLLVDIPASIPADQLSPRQSIVYTARDGVKIQAYLTLPKGKQTQLPTIILPHGGPWARDFWTLDSGYFHAIAQFYANRGYAVLQPNFRASTGFGKKFLNLGNNNWGIGSMQHDLTDGANYLVAQGIADKQRLGIFGASYGGYAALSGATFTPDLYQAVIAYVGPSSLVTLMNSFPDYWRPYLGQWFESVGDPQIAEQKQDMEKRSPINYVDNIKAPLMLIQGANDPRVTQIESDNIAKKMYQKSLPVKYILAKDEGHGFSKRANKLASIVATEQFFAEHLGGRVDTNVNPEILKHLDGLNVDISKL</sequence>
<dbReference type="GO" id="GO:0004252">
    <property type="term" value="F:serine-type endopeptidase activity"/>
    <property type="evidence" value="ECO:0007669"/>
    <property type="project" value="TreeGrafter"/>
</dbReference>
<keyword evidence="1" id="KW-0378">Hydrolase</keyword>
<dbReference type="PANTHER" id="PTHR42776:SF27">
    <property type="entry name" value="DIPEPTIDYL PEPTIDASE FAMILY MEMBER 6"/>
    <property type="match status" value="1"/>
</dbReference>
<evidence type="ECO:0000259" key="3">
    <source>
        <dbReference type="Pfam" id="PF00326"/>
    </source>
</evidence>
<evidence type="ECO:0000256" key="1">
    <source>
        <dbReference type="ARBA" id="ARBA00022801"/>
    </source>
</evidence>
<dbReference type="AlphaFoldDB" id="A0A220USM0"/>
<keyword evidence="5" id="KW-1185">Reference proteome</keyword>
<dbReference type="SUPFAM" id="SSF53474">
    <property type="entry name" value="alpha/beta-Hydrolases"/>
    <property type="match status" value="1"/>
</dbReference>
<feature type="domain" description="Peptidase S9 prolyl oligopeptidase catalytic" evidence="3">
    <location>
        <begin position="448"/>
        <end position="662"/>
    </location>
</feature>
<keyword evidence="2" id="KW-0732">Signal</keyword>
<dbReference type="InterPro" id="IPR011042">
    <property type="entry name" value="6-blade_b-propeller_TolB-like"/>
</dbReference>
<dbReference type="EMBL" id="CP022358">
    <property type="protein sequence ID" value="ASK70683.1"/>
    <property type="molecule type" value="Genomic_DNA"/>
</dbReference>
<dbReference type="KEGG" id="sbj:CF168_18420"/>
<proteinExistence type="predicted"/>
<dbReference type="InterPro" id="IPR029058">
    <property type="entry name" value="AB_hydrolase_fold"/>
</dbReference>